<evidence type="ECO:0000256" key="1">
    <source>
        <dbReference type="SAM" id="Phobius"/>
    </source>
</evidence>
<proteinExistence type="predicted"/>
<keyword evidence="1" id="KW-0812">Transmembrane</keyword>
<keyword evidence="1" id="KW-1133">Transmembrane helix</keyword>
<feature type="transmembrane region" description="Helical" evidence="1">
    <location>
        <begin position="14"/>
        <end position="35"/>
    </location>
</feature>
<dbReference type="HOGENOM" id="CLU_035509_10_5_1"/>
<dbReference type="Pfam" id="PF20151">
    <property type="entry name" value="DUF6533"/>
    <property type="match status" value="1"/>
</dbReference>
<sequence length="297" mass="34216">MTGSAHGHDVDDQWAMFIVRYTCYSCITVLTWEWLTTLSFEVRTIWRKSTPYATKLLYFYPRYLGLVSSICNSIAISRIHEIYIVDRDTCQWWYGFQLLVSDTMVLALEMLLMFRIFALFERKPKMAMFLCGLLVSKTVVIILLGVYSIRRITFGDACLAKGVPVTVMYSSALEMLVQTVIWCLTLYKHFRTHLEHQRQTIPLLSIVTRDGSWSFLLVSVIYVALIKDAFTGTGRLSDKTARLCDITFPILTSTISFTSCRIIMNMQKFAQSQDSNETDSRGIYLTTVYSDYAQPTR</sequence>
<accession>A0A067SWG4</accession>
<evidence type="ECO:0000313" key="3">
    <source>
        <dbReference type="EMBL" id="KDR75285.1"/>
    </source>
</evidence>
<evidence type="ECO:0000259" key="2">
    <source>
        <dbReference type="Pfam" id="PF20151"/>
    </source>
</evidence>
<protein>
    <recommendedName>
        <fullName evidence="2">DUF6533 domain-containing protein</fullName>
    </recommendedName>
</protein>
<keyword evidence="1" id="KW-0472">Membrane</keyword>
<dbReference type="AlphaFoldDB" id="A0A067SWG4"/>
<feature type="transmembrane region" description="Helical" evidence="1">
    <location>
        <begin position="207"/>
        <end position="226"/>
    </location>
</feature>
<evidence type="ECO:0000313" key="4">
    <source>
        <dbReference type="Proteomes" id="UP000027222"/>
    </source>
</evidence>
<dbReference type="InterPro" id="IPR045340">
    <property type="entry name" value="DUF6533"/>
</dbReference>
<keyword evidence="4" id="KW-1185">Reference proteome</keyword>
<feature type="domain" description="DUF6533" evidence="2">
    <location>
        <begin position="21"/>
        <end position="67"/>
    </location>
</feature>
<feature type="transmembrane region" description="Helical" evidence="1">
    <location>
        <begin position="167"/>
        <end position="187"/>
    </location>
</feature>
<name>A0A067SWG4_GALM3</name>
<gene>
    <name evidence="3" type="ORF">GALMADRAFT_543563</name>
</gene>
<dbReference type="STRING" id="685588.A0A067SWG4"/>
<reference evidence="4" key="1">
    <citation type="journal article" date="2014" name="Proc. Natl. Acad. Sci. U.S.A.">
        <title>Extensive sampling of basidiomycete genomes demonstrates inadequacy of the white-rot/brown-rot paradigm for wood decay fungi.</title>
        <authorList>
            <person name="Riley R."/>
            <person name="Salamov A.A."/>
            <person name="Brown D.W."/>
            <person name="Nagy L.G."/>
            <person name="Floudas D."/>
            <person name="Held B.W."/>
            <person name="Levasseur A."/>
            <person name="Lombard V."/>
            <person name="Morin E."/>
            <person name="Otillar R."/>
            <person name="Lindquist E.A."/>
            <person name="Sun H."/>
            <person name="LaButti K.M."/>
            <person name="Schmutz J."/>
            <person name="Jabbour D."/>
            <person name="Luo H."/>
            <person name="Baker S.E."/>
            <person name="Pisabarro A.G."/>
            <person name="Walton J.D."/>
            <person name="Blanchette R.A."/>
            <person name="Henrissat B."/>
            <person name="Martin F."/>
            <person name="Cullen D."/>
            <person name="Hibbett D.S."/>
            <person name="Grigoriev I.V."/>
        </authorList>
    </citation>
    <scope>NUCLEOTIDE SEQUENCE [LARGE SCALE GENOMIC DNA]</scope>
    <source>
        <strain evidence="4">CBS 339.88</strain>
    </source>
</reference>
<dbReference type="Proteomes" id="UP000027222">
    <property type="component" value="Unassembled WGS sequence"/>
</dbReference>
<feature type="transmembrane region" description="Helical" evidence="1">
    <location>
        <begin position="56"/>
        <end position="80"/>
    </location>
</feature>
<dbReference type="OrthoDB" id="3020506at2759"/>
<feature type="transmembrane region" description="Helical" evidence="1">
    <location>
        <begin position="246"/>
        <end position="264"/>
    </location>
</feature>
<feature type="transmembrane region" description="Helical" evidence="1">
    <location>
        <begin position="92"/>
        <end position="114"/>
    </location>
</feature>
<dbReference type="EMBL" id="KL142381">
    <property type="protein sequence ID" value="KDR75285.1"/>
    <property type="molecule type" value="Genomic_DNA"/>
</dbReference>
<feature type="transmembrane region" description="Helical" evidence="1">
    <location>
        <begin position="126"/>
        <end position="147"/>
    </location>
</feature>
<organism evidence="3 4">
    <name type="scientific">Galerina marginata (strain CBS 339.88)</name>
    <dbReference type="NCBI Taxonomy" id="685588"/>
    <lineage>
        <taxon>Eukaryota</taxon>
        <taxon>Fungi</taxon>
        <taxon>Dikarya</taxon>
        <taxon>Basidiomycota</taxon>
        <taxon>Agaricomycotina</taxon>
        <taxon>Agaricomycetes</taxon>
        <taxon>Agaricomycetidae</taxon>
        <taxon>Agaricales</taxon>
        <taxon>Agaricineae</taxon>
        <taxon>Strophariaceae</taxon>
        <taxon>Galerina</taxon>
    </lineage>
</organism>